<feature type="domain" description="GST N-terminal" evidence="1">
    <location>
        <begin position="1"/>
        <end position="80"/>
    </location>
</feature>
<dbReference type="SFLD" id="SFLDG00358">
    <property type="entry name" value="Main_(cytGST)"/>
    <property type="match status" value="1"/>
</dbReference>
<dbReference type="SFLD" id="SFLDS00019">
    <property type="entry name" value="Glutathione_Transferase_(cytos"/>
    <property type="match status" value="1"/>
</dbReference>
<dbReference type="InterPro" id="IPR036249">
    <property type="entry name" value="Thioredoxin-like_sf"/>
</dbReference>
<dbReference type="InterPro" id="IPR010987">
    <property type="entry name" value="Glutathione-S-Trfase_C-like"/>
</dbReference>
<dbReference type="Proteomes" id="UP001549110">
    <property type="component" value="Unassembled WGS sequence"/>
</dbReference>
<dbReference type="EMBL" id="JBEPLU010000001">
    <property type="protein sequence ID" value="MET3525139.1"/>
    <property type="molecule type" value="Genomic_DNA"/>
</dbReference>
<accession>A0ABV2EDM1</accession>
<protein>
    <submittedName>
        <fullName evidence="3">Glutathione S-transferase</fullName>
        <ecNumber evidence="3">2.5.1.18</ecNumber>
    </submittedName>
</protein>
<evidence type="ECO:0000313" key="3">
    <source>
        <dbReference type="EMBL" id="MET3525139.1"/>
    </source>
</evidence>
<dbReference type="Pfam" id="PF13410">
    <property type="entry name" value="GST_C_2"/>
    <property type="match status" value="1"/>
</dbReference>
<feature type="domain" description="GST C-terminal" evidence="2">
    <location>
        <begin position="86"/>
        <end position="200"/>
    </location>
</feature>
<keyword evidence="4" id="KW-1185">Reference proteome</keyword>
<dbReference type="SUPFAM" id="SSF47616">
    <property type="entry name" value="GST C-terminal domain-like"/>
    <property type="match status" value="1"/>
</dbReference>
<evidence type="ECO:0000259" key="2">
    <source>
        <dbReference type="PROSITE" id="PS50405"/>
    </source>
</evidence>
<dbReference type="GO" id="GO:0004364">
    <property type="term" value="F:glutathione transferase activity"/>
    <property type="evidence" value="ECO:0007669"/>
    <property type="project" value="UniProtKB-EC"/>
</dbReference>
<comment type="caution">
    <text evidence="3">The sequence shown here is derived from an EMBL/GenBank/DDBJ whole genome shotgun (WGS) entry which is preliminary data.</text>
</comment>
<organism evidence="3 4">
    <name type="scientific">Phenylobacterium koreense</name>
    <dbReference type="NCBI Taxonomy" id="266125"/>
    <lineage>
        <taxon>Bacteria</taxon>
        <taxon>Pseudomonadati</taxon>
        <taxon>Pseudomonadota</taxon>
        <taxon>Alphaproteobacteria</taxon>
        <taxon>Caulobacterales</taxon>
        <taxon>Caulobacteraceae</taxon>
        <taxon>Phenylobacterium</taxon>
    </lineage>
</organism>
<dbReference type="PANTHER" id="PTHR44051">
    <property type="entry name" value="GLUTATHIONE S-TRANSFERASE-RELATED"/>
    <property type="match status" value="1"/>
</dbReference>
<dbReference type="Pfam" id="PF13409">
    <property type="entry name" value="GST_N_2"/>
    <property type="match status" value="1"/>
</dbReference>
<dbReference type="Gene3D" id="3.40.30.10">
    <property type="entry name" value="Glutaredoxin"/>
    <property type="match status" value="1"/>
</dbReference>
<dbReference type="EC" id="2.5.1.18" evidence="3"/>
<sequence>MLIFYHAPQSRSGTTLWLLEELGVPYQIELVDIRREGGAPESYRAIQPHKKAPAIVHEGVVITERAAIATYLADAFPEAGLAPPIGDPRRGPYLSWLVYVDSVLDPCLSAKAFGWQYDALTVSFGRFEDAVAHVEATLSAHDYAVGDAFTAADVSLATALHWAAHVAKLLPETPAVRGYLDRIQKRPGFQRFMAKAMEGA</sequence>
<dbReference type="CDD" id="cd03046">
    <property type="entry name" value="GST_N_GTT1_like"/>
    <property type="match status" value="1"/>
</dbReference>
<dbReference type="SFLD" id="SFLDG01150">
    <property type="entry name" value="Main.1:_Beta-like"/>
    <property type="match status" value="1"/>
</dbReference>
<dbReference type="PROSITE" id="PS50404">
    <property type="entry name" value="GST_NTER"/>
    <property type="match status" value="1"/>
</dbReference>
<reference evidence="3 4" key="1">
    <citation type="submission" date="2024-06" db="EMBL/GenBank/DDBJ databases">
        <title>Genomic Encyclopedia of Type Strains, Phase IV (KMG-IV): sequencing the most valuable type-strain genomes for metagenomic binning, comparative biology and taxonomic classification.</title>
        <authorList>
            <person name="Goeker M."/>
        </authorList>
    </citation>
    <scope>NUCLEOTIDE SEQUENCE [LARGE SCALE GENOMIC DNA]</scope>
    <source>
        <strain evidence="3 4">DSM 17809</strain>
    </source>
</reference>
<gene>
    <name evidence="3" type="ORF">ABID41_000234</name>
</gene>
<evidence type="ECO:0000313" key="4">
    <source>
        <dbReference type="Proteomes" id="UP001549110"/>
    </source>
</evidence>
<dbReference type="PANTHER" id="PTHR44051:SF21">
    <property type="entry name" value="GLUTATHIONE S-TRANSFERASE FAMILY PROTEIN"/>
    <property type="match status" value="1"/>
</dbReference>
<proteinExistence type="predicted"/>
<dbReference type="Gene3D" id="1.20.1050.10">
    <property type="match status" value="1"/>
</dbReference>
<dbReference type="CDD" id="cd03207">
    <property type="entry name" value="GST_C_8"/>
    <property type="match status" value="1"/>
</dbReference>
<dbReference type="InterPro" id="IPR036282">
    <property type="entry name" value="Glutathione-S-Trfase_C_sf"/>
</dbReference>
<keyword evidence="3" id="KW-0808">Transferase</keyword>
<dbReference type="InterPro" id="IPR040079">
    <property type="entry name" value="Glutathione_S-Trfase"/>
</dbReference>
<dbReference type="InterPro" id="IPR004045">
    <property type="entry name" value="Glutathione_S-Trfase_N"/>
</dbReference>
<name>A0ABV2EDM1_9CAUL</name>
<dbReference type="SUPFAM" id="SSF52833">
    <property type="entry name" value="Thioredoxin-like"/>
    <property type="match status" value="1"/>
</dbReference>
<dbReference type="RefSeq" id="WP_331932161.1">
    <property type="nucleotide sequence ID" value="NZ_JBEPLU010000001.1"/>
</dbReference>
<dbReference type="PROSITE" id="PS50405">
    <property type="entry name" value="GST_CTER"/>
    <property type="match status" value="1"/>
</dbReference>
<evidence type="ECO:0000259" key="1">
    <source>
        <dbReference type="PROSITE" id="PS50404"/>
    </source>
</evidence>